<dbReference type="Proteomes" id="UP000027265">
    <property type="component" value="Unassembled WGS sequence"/>
</dbReference>
<protein>
    <submittedName>
        <fullName evidence="2">Uncharacterized protein</fullName>
    </submittedName>
</protein>
<keyword evidence="1" id="KW-1133">Transmembrane helix</keyword>
<accession>A0A067PHK3</accession>
<evidence type="ECO:0000256" key="1">
    <source>
        <dbReference type="SAM" id="Phobius"/>
    </source>
</evidence>
<keyword evidence="1" id="KW-0472">Membrane</keyword>
<proteinExistence type="predicted"/>
<dbReference type="EMBL" id="KL197729">
    <property type="protein sequence ID" value="KDQ54393.1"/>
    <property type="molecule type" value="Genomic_DNA"/>
</dbReference>
<name>A0A067PHK3_9AGAM</name>
<gene>
    <name evidence="2" type="ORF">JAAARDRAFT_38555</name>
</gene>
<sequence>MVIGLLDPPKTLLGVSAILLCYTTYRQSVFAAVVVYLGRGCISRVRLQSDAFASLSEWCNHLAIALILGGSTFSRSSTLDSFRRVSGQEGVN</sequence>
<dbReference type="HOGENOM" id="CLU_2413554_0_0_1"/>
<dbReference type="InParanoid" id="A0A067PHK3"/>
<evidence type="ECO:0000313" key="3">
    <source>
        <dbReference type="Proteomes" id="UP000027265"/>
    </source>
</evidence>
<evidence type="ECO:0000313" key="2">
    <source>
        <dbReference type="EMBL" id="KDQ54393.1"/>
    </source>
</evidence>
<dbReference type="AlphaFoldDB" id="A0A067PHK3"/>
<organism evidence="2 3">
    <name type="scientific">Jaapia argillacea MUCL 33604</name>
    <dbReference type="NCBI Taxonomy" id="933084"/>
    <lineage>
        <taxon>Eukaryota</taxon>
        <taxon>Fungi</taxon>
        <taxon>Dikarya</taxon>
        <taxon>Basidiomycota</taxon>
        <taxon>Agaricomycotina</taxon>
        <taxon>Agaricomycetes</taxon>
        <taxon>Agaricomycetidae</taxon>
        <taxon>Jaapiales</taxon>
        <taxon>Jaapiaceae</taxon>
        <taxon>Jaapia</taxon>
    </lineage>
</organism>
<keyword evidence="3" id="KW-1185">Reference proteome</keyword>
<reference evidence="3" key="1">
    <citation type="journal article" date="2014" name="Proc. Natl. Acad. Sci. U.S.A.">
        <title>Extensive sampling of basidiomycete genomes demonstrates inadequacy of the white-rot/brown-rot paradigm for wood decay fungi.</title>
        <authorList>
            <person name="Riley R."/>
            <person name="Salamov A.A."/>
            <person name="Brown D.W."/>
            <person name="Nagy L.G."/>
            <person name="Floudas D."/>
            <person name="Held B.W."/>
            <person name="Levasseur A."/>
            <person name="Lombard V."/>
            <person name="Morin E."/>
            <person name="Otillar R."/>
            <person name="Lindquist E.A."/>
            <person name="Sun H."/>
            <person name="LaButti K.M."/>
            <person name="Schmutz J."/>
            <person name="Jabbour D."/>
            <person name="Luo H."/>
            <person name="Baker S.E."/>
            <person name="Pisabarro A.G."/>
            <person name="Walton J.D."/>
            <person name="Blanchette R.A."/>
            <person name="Henrissat B."/>
            <person name="Martin F."/>
            <person name="Cullen D."/>
            <person name="Hibbett D.S."/>
            <person name="Grigoriev I.V."/>
        </authorList>
    </citation>
    <scope>NUCLEOTIDE SEQUENCE [LARGE SCALE GENOMIC DNA]</scope>
    <source>
        <strain evidence="3">MUCL 33604</strain>
    </source>
</reference>
<keyword evidence="1" id="KW-0812">Transmembrane</keyword>
<feature type="transmembrane region" description="Helical" evidence="1">
    <location>
        <begin position="12"/>
        <end position="37"/>
    </location>
</feature>